<reference evidence="1 2" key="1">
    <citation type="journal article" date="2020" name="Cell">
        <title>Large-Scale Comparative Analyses of Tick Genomes Elucidate Their Genetic Diversity and Vector Capacities.</title>
        <authorList>
            <consortium name="Tick Genome and Microbiome Consortium (TIGMIC)"/>
            <person name="Jia N."/>
            <person name="Wang J."/>
            <person name="Shi W."/>
            <person name="Du L."/>
            <person name="Sun Y."/>
            <person name="Zhan W."/>
            <person name="Jiang J.F."/>
            <person name="Wang Q."/>
            <person name="Zhang B."/>
            <person name="Ji P."/>
            <person name="Bell-Sakyi L."/>
            <person name="Cui X.M."/>
            <person name="Yuan T.T."/>
            <person name="Jiang B.G."/>
            <person name="Yang W.F."/>
            <person name="Lam T.T."/>
            <person name="Chang Q.C."/>
            <person name="Ding S.J."/>
            <person name="Wang X.J."/>
            <person name="Zhu J.G."/>
            <person name="Ruan X.D."/>
            <person name="Zhao L."/>
            <person name="Wei J.T."/>
            <person name="Ye R.Z."/>
            <person name="Que T.C."/>
            <person name="Du C.H."/>
            <person name="Zhou Y.H."/>
            <person name="Cheng J.X."/>
            <person name="Dai P.F."/>
            <person name="Guo W.B."/>
            <person name="Han X.H."/>
            <person name="Huang E.J."/>
            <person name="Li L.F."/>
            <person name="Wei W."/>
            <person name="Gao Y.C."/>
            <person name="Liu J.Z."/>
            <person name="Shao H.Z."/>
            <person name="Wang X."/>
            <person name="Wang C.C."/>
            <person name="Yang T.C."/>
            <person name="Huo Q.B."/>
            <person name="Li W."/>
            <person name="Chen H.Y."/>
            <person name="Chen S.E."/>
            <person name="Zhou L.G."/>
            <person name="Ni X.B."/>
            <person name="Tian J.H."/>
            <person name="Sheng Y."/>
            <person name="Liu T."/>
            <person name="Pan Y.S."/>
            <person name="Xia L.Y."/>
            <person name="Li J."/>
            <person name="Zhao F."/>
            <person name="Cao W.C."/>
        </authorList>
    </citation>
    <scope>NUCLEOTIDE SEQUENCE [LARGE SCALE GENOMIC DNA]</scope>
    <source>
        <strain evidence="1">Iper-2018</strain>
    </source>
</reference>
<dbReference type="Proteomes" id="UP000805193">
    <property type="component" value="Unassembled WGS sequence"/>
</dbReference>
<sequence>MRRTEFSSGGNPCPRRLFPFPFQEHVMNPRSSSCTLDGSIGASSAGFLLSGCSFSAGGHRGRAETDDDNERLLRGLCRLPHSSQLDRHRGKEEDPLGTERYQLPCSSPVRPSSAGLRRFHGRTHHPTSLNKSARPNRSGFGAEQGTQPLVKIAVFRVPIASALISFALTLPRSFPPCVSAAAKLGCCLSGLPGCGPQEYDGLGAGRREGGSRASRRTVSHASDPPDSALGWSAARCSYTLQETVFEALHEAFVV</sequence>
<comment type="caution">
    <text evidence="1">The sequence shown here is derived from an EMBL/GenBank/DDBJ whole genome shotgun (WGS) entry which is preliminary data.</text>
</comment>
<evidence type="ECO:0000313" key="1">
    <source>
        <dbReference type="EMBL" id="KAG0417436.1"/>
    </source>
</evidence>
<accession>A0AC60PCI1</accession>
<name>A0AC60PCI1_IXOPE</name>
<evidence type="ECO:0000313" key="2">
    <source>
        <dbReference type="Proteomes" id="UP000805193"/>
    </source>
</evidence>
<organism evidence="1 2">
    <name type="scientific">Ixodes persulcatus</name>
    <name type="common">Taiga tick</name>
    <dbReference type="NCBI Taxonomy" id="34615"/>
    <lineage>
        <taxon>Eukaryota</taxon>
        <taxon>Metazoa</taxon>
        <taxon>Ecdysozoa</taxon>
        <taxon>Arthropoda</taxon>
        <taxon>Chelicerata</taxon>
        <taxon>Arachnida</taxon>
        <taxon>Acari</taxon>
        <taxon>Parasitiformes</taxon>
        <taxon>Ixodida</taxon>
        <taxon>Ixodoidea</taxon>
        <taxon>Ixodidae</taxon>
        <taxon>Ixodinae</taxon>
        <taxon>Ixodes</taxon>
    </lineage>
</organism>
<proteinExistence type="predicted"/>
<protein>
    <submittedName>
        <fullName evidence="1">Uncharacterized protein</fullName>
    </submittedName>
</protein>
<gene>
    <name evidence="1" type="ORF">HPB47_005588</name>
</gene>
<keyword evidence="2" id="KW-1185">Reference proteome</keyword>
<dbReference type="EMBL" id="JABSTQ010010841">
    <property type="protein sequence ID" value="KAG0417436.1"/>
    <property type="molecule type" value="Genomic_DNA"/>
</dbReference>